<evidence type="ECO:0000313" key="2">
    <source>
        <dbReference type="Proteomes" id="UP001050691"/>
    </source>
</evidence>
<sequence length="166" mass="18609">MDVYNTNQLRASETVHVITMLAGVGSLTMRISIHGMALNLLQTLYAARVEGETAGMQLRSIIDDLNSGETPDHLEKIAKILSKALVIGATSVGLKNIWKAPMDESRIRILAEIDVKNPDSQNVFRDFETEPKKNLVESVLMNAREDFCEATVVLEAHRNEERLERY</sequence>
<evidence type="ECO:0000313" key="1">
    <source>
        <dbReference type="EMBL" id="GJJ10330.1"/>
    </source>
</evidence>
<name>A0AAV5AEF3_9AGAM</name>
<keyword evidence="2" id="KW-1185">Reference proteome</keyword>
<gene>
    <name evidence="1" type="ORF">Clacol_004556</name>
</gene>
<protein>
    <submittedName>
        <fullName evidence="1">Uncharacterized protein</fullName>
    </submittedName>
</protein>
<dbReference type="AlphaFoldDB" id="A0AAV5AEF3"/>
<dbReference type="Proteomes" id="UP001050691">
    <property type="component" value="Unassembled WGS sequence"/>
</dbReference>
<dbReference type="EMBL" id="BPWL01000005">
    <property type="protein sequence ID" value="GJJ10330.1"/>
    <property type="molecule type" value="Genomic_DNA"/>
</dbReference>
<proteinExistence type="predicted"/>
<reference evidence="1" key="1">
    <citation type="submission" date="2021-10" db="EMBL/GenBank/DDBJ databases">
        <title>De novo Genome Assembly of Clathrus columnatus (Basidiomycota, Fungi) Using Illumina and Nanopore Sequence Data.</title>
        <authorList>
            <person name="Ogiso-Tanaka E."/>
            <person name="Itagaki H."/>
            <person name="Hosoya T."/>
            <person name="Hosaka K."/>
        </authorList>
    </citation>
    <scope>NUCLEOTIDE SEQUENCE</scope>
    <source>
        <strain evidence="1">MO-923</strain>
    </source>
</reference>
<organism evidence="1 2">
    <name type="scientific">Clathrus columnatus</name>
    <dbReference type="NCBI Taxonomy" id="1419009"/>
    <lineage>
        <taxon>Eukaryota</taxon>
        <taxon>Fungi</taxon>
        <taxon>Dikarya</taxon>
        <taxon>Basidiomycota</taxon>
        <taxon>Agaricomycotina</taxon>
        <taxon>Agaricomycetes</taxon>
        <taxon>Phallomycetidae</taxon>
        <taxon>Phallales</taxon>
        <taxon>Clathraceae</taxon>
        <taxon>Clathrus</taxon>
    </lineage>
</organism>
<comment type="caution">
    <text evidence="1">The sequence shown here is derived from an EMBL/GenBank/DDBJ whole genome shotgun (WGS) entry which is preliminary data.</text>
</comment>
<accession>A0AAV5AEF3</accession>